<dbReference type="Proteomes" id="UP000839530">
    <property type="component" value="Unassembled WGS sequence"/>
</dbReference>
<feature type="compositionally biased region" description="Polar residues" evidence="2">
    <location>
        <begin position="412"/>
        <end position="423"/>
    </location>
</feature>
<evidence type="ECO:0000256" key="1">
    <source>
        <dbReference type="SAM" id="Coils"/>
    </source>
</evidence>
<dbReference type="SUPFAM" id="SSF109709">
    <property type="entry name" value="KorB DNA-binding domain-like"/>
    <property type="match status" value="1"/>
</dbReference>
<dbReference type="CDD" id="cd16406">
    <property type="entry name" value="ParB_N_like"/>
    <property type="match status" value="1"/>
</dbReference>
<dbReference type="Pfam" id="PF02195">
    <property type="entry name" value="ParB_N"/>
    <property type="match status" value="1"/>
</dbReference>
<dbReference type="InterPro" id="IPR036086">
    <property type="entry name" value="ParB/Sulfiredoxin_sf"/>
</dbReference>
<proteinExistence type="predicted"/>
<dbReference type="GO" id="GO:0005694">
    <property type="term" value="C:chromosome"/>
    <property type="evidence" value="ECO:0007669"/>
    <property type="project" value="TreeGrafter"/>
</dbReference>
<dbReference type="SUPFAM" id="SSF110849">
    <property type="entry name" value="ParB/Sulfiredoxin"/>
    <property type="match status" value="1"/>
</dbReference>
<accession>A0A402WLW0</accession>
<dbReference type="InterPro" id="IPR050336">
    <property type="entry name" value="Chromosome_partition/occlusion"/>
</dbReference>
<sequence>MSEMKSKVTRRASKASKKTTQKAQADAVNIALRDIPVTMNAVGSLVHSALNVRKQAPDAAKLAELAESIKAVGVLQNLVVYEQNDSMLAVAAGGRRLSALQQLLAAGDIDNDFLVPVKVVSEDMAVTLSLTENSLREDMHPADQIRAFMSLSESGKTAAQIGSVLGYTTRHVQKCLRLAGMAPALLEALATDTINLDQLQALSANEDHQRQLNVWQNALAGYSYEQRPDALRREVLCDEVSAENNHQLTFVGREAYELAGGDFRYDLFTDEGFITDPALLERLTREKLHAAAKEIAAAEGWKWSEGRLSMVRNYGEDAQNYRLEPQPDADLTAEEHTQIAAWEAERNALEDTEENIERVLQLNENIEKLTEQAENRAWLYVDRIRGGVVASLKDGALCIQRGVMLRVEDENAVQSTEKTTPAPETTHKKTDEEEPRDPVEAISLPLLTKMSSERTLAVQAALMQQPEKSVALLAWTLCLNVFGSGAYNKPAQVSLTCKHYSLTNDAPSGKEGTAFQALMQEGQRLEALLPYGWERDFTTLFTLNIADLTALLSFCTACSLDGVQTREMGHTSRSPLDALEVSLGFHMRDWWQPTKANFFDHLKKPQIIDALNAAGQTGAARDADKMKKGDAAELAEIKMANNRWVPVWMCAPDAQNVVSDEQNSPAAPEMTPSDAENSVSDAATHPVAHAA</sequence>
<keyword evidence="1" id="KW-0175">Coiled coil</keyword>
<dbReference type="EMBL" id="RSUV01000026">
    <property type="protein sequence ID" value="MIV46591.1"/>
    <property type="molecule type" value="Genomic_DNA"/>
</dbReference>
<evidence type="ECO:0000313" key="4">
    <source>
        <dbReference type="EMBL" id="MIV46591.1"/>
    </source>
</evidence>
<evidence type="ECO:0000256" key="2">
    <source>
        <dbReference type="SAM" id="MobiDB-lite"/>
    </source>
</evidence>
<name>A0A402WLW0_SALER</name>
<dbReference type="AlphaFoldDB" id="A0A402WLW0"/>
<comment type="caution">
    <text evidence="4">The sequence shown here is derived from an EMBL/GenBank/DDBJ whole genome shotgun (WGS) entry which is preliminary data.</text>
</comment>
<feature type="compositionally biased region" description="Basic and acidic residues" evidence="2">
    <location>
        <begin position="425"/>
        <end position="437"/>
    </location>
</feature>
<dbReference type="InterPro" id="IPR003115">
    <property type="entry name" value="ParB_N"/>
</dbReference>
<feature type="compositionally biased region" description="Basic residues" evidence="2">
    <location>
        <begin position="7"/>
        <end position="20"/>
    </location>
</feature>
<dbReference type="PANTHER" id="PTHR33375:SF7">
    <property type="entry name" value="CHROMOSOME 2-PARTITIONING PROTEIN PARB-RELATED"/>
    <property type="match status" value="1"/>
</dbReference>
<feature type="region of interest" description="Disordered" evidence="2">
    <location>
        <begin position="659"/>
        <end position="691"/>
    </location>
</feature>
<evidence type="ECO:0000259" key="3">
    <source>
        <dbReference type="SMART" id="SM00470"/>
    </source>
</evidence>
<dbReference type="GO" id="GO:0007059">
    <property type="term" value="P:chromosome segregation"/>
    <property type="evidence" value="ECO:0007669"/>
    <property type="project" value="TreeGrafter"/>
</dbReference>
<feature type="region of interest" description="Disordered" evidence="2">
    <location>
        <begin position="410"/>
        <end position="437"/>
    </location>
</feature>
<dbReference type="PANTHER" id="PTHR33375">
    <property type="entry name" value="CHROMOSOME-PARTITIONING PROTEIN PARB-RELATED"/>
    <property type="match status" value="1"/>
</dbReference>
<protein>
    <submittedName>
        <fullName evidence="4">Chromosome partitioning protein ParB</fullName>
    </submittedName>
</protein>
<feature type="domain" description="ParB-like N-terminal" evidence="3">
    <location>
        <begin position="38"/>
        <end position="134"/>
    </location>
</feature>
<feature type="coiled-coil region" evidence="1">
    <location>
        <begin position="339"/>
        <end position="376"/>
    </location>
</feature>
<gene>
    <name evidence="4" type="ORF">A7E06_24635</name>
</gene>
<dbReference type="Gene3D" id="3.90.1530.30">
    <property type="match status" value="1"/>
</dbReference>
<dbReference type="Gene3D" id="1.10.10.2830">
    <property type="match status" value="1"/>
</dbReference>
<organism evidence="4">
    <name type="scientific">Salmonella enterica</name>
    <name type="common">Salmonella choleraesuis</name>
    <dbReference type="NCBI Taxonomy" id="28901"/>
    <lineage>
        <taxon>Bacteria</taxon>
        <taxon>Pseudomonadati</taxon>
        <taxon>Pseudomonadota</taxon>
        <taxon>Gammaproteobacteria</taxon>
        <taxon>Enterobacterales</taxon>
        <taxon>Enterobacteriaceae</taxon>
        <taxon>Salmonella</taxon>
    </lineage>
</organism>
<reference evidence="4" key="1">
    <citation type="submission" date="2018-07" db="EMBL/GenBank/DDBJ databases">
        <authorList>
            <consortium name="GenomeTrakr network: Whole genome sequencing for foodborne pathogen traceback"/>
        </authorList>
    </citation>
    <scope>NUCLEOTIDE SEQUENCE [LARGE SCALE GENOMIC DNA]</scope>
    <source>
        <strain evidence="4">CFSAN048114</strain>
    </source>
</reference>
<feature type="region of interest" description="Disordered" evidence="2">
    <location>
        <begin position="1"/>
        <end position="20"/>
    </location>
</feature>
<dbReference type="SMART" id="SM00470">
    <property type="entry name" value="ParB"/>
    <property type="match status" value="1"/>
</dbReference>